<comment type="caution">
    <text evidence="2">The sequence shown here is derived from an EMBL/GenBank/DDBJ whole genome shotgun (WGS) entry which is preliminary data.</text>
</comment>
<reference evidence="2" key="1">
    <citation type="submission" date="2020-07" db="EMBL/GenBank/DDBJ databases">
        <title>Multicomponent nature underlies the extraordinary mechanical properties of spider dragline silk.</title>
        <authorList>
            <person name="Kono N."/>
            <person name="Nakamura H."/>
            <person name="Mori M."/>
            <person name="Yoshida Y."/>
            <person name="Ohtoshi R."/>
            <person name="Malay A.D."/>
            <person name="Moran D.A.P."/>
            <person name="Tomita M."/>
            <person name="Numata K."/>
            <person name="Arakawa K."/>
        </authorList>
    </citation>
    <scope>NUCLEOTIDE SEQUENCE</scope>
</reference>
<evidence type="ECO:0000313" key="3">
    <source>
        <dbReference type="Proteomes" id="UP000887116"/>
    </source>
</evidence>
<dbReference type="EMBL" id="BMAO01012396">
    <property type="protein sequence ID" value="GFQ81096.1"/>
    <property type="molecule type" value="Genomic_DNA"/>
</dbReference>
<sequence>MAAEIEVVYSEIVEMSTFSKTQPEIVLKPPSCSDTQFDTYICMEGSTIKPEPVPTESFENRPHCSWQTQEPERSFEKRNAIEEESVQLEKVLRSFPNFDRFPSAEDIIPRKRSSFGQESDIPRK</sequence>
<dbReference type="AlphaFoldDB" id="A0A8X6KQY6"/>
<proteinExistence type="predicted"/>
<gene>
    <name evidence="2" type="ORF">TNCT_342501</name>
</gene>
<accession>A0A8X6KQY6</accession>
<name>A0A8X6KQY6_TRICU</name>
<dbReference type="Proteomes" id="UP000887116">
    <property type="component" value="Unassembled WGS sequence"/>
</dbReference>
<evidence type="ECO:0000313" key="2">
    <source>
        <dbReference type="EMBL" id="GFQ81096.1"/>
    </source>
</evidence>
<dbReference type="OrthoDB" id="10309502at2759"/>
<keyword evidence="3" id="KW-1185">Reference proteome</keyword>
<protein>
    <submittedName>
        <fullName evidence="2">Uncharacterized protein</fullName>
    </submittedName>
</protein>
<feature type="region of interest" description="Disordered" evidence="1">
    <location>
        <begin position="51"/>
        <end position="75"/>
    </location>
</feature>
<organism evidence="2 3">
    <name type="scientific">Trichonephila clavata</name>
    <name type="common">Joro spider</name>
    <name type="synonym">Nephila clavata</name>
    <dbReference type="NCBI Taxonomy" id="2740835"/>
    <lineage>
        <taxon>Eukaryota</taxon>
        <taxon>Metazoa</taxon>
        <taxon>Ecdysozoa</taxon>
        <taxon>Arthropoda</taxon>
        <taxon>Chelicerata</taxon>
        <taxon>Arachnida</taxon>
        <taxon>Araneae</taxon>
        <taxon>Araneomorphae</taxon>
        <taxon>Entelegynae</taxon>
        <taxon>Araneoidea</taxon>
        <taxon>Nephilidae</taxon>
        <taxon>Trichonephila</taxon>
    </lineage>
</organism>
<evidence type="ECO:0000256" key="1">
    <source>
        <dbReference type="SAM" id="MobiDB-lite"/>
    </source>
</evidence>